<gene>
    <name evidence="8" type="ORF">SAMN05421881_103519</name>
</gene>
<evidence type="ECO:0000256" key="1">
    <source>
        <dbReference type="ARBA" id="ARBA00004651"/>
    </source>
</evidence>
<dbReference type="STRING" id="44576.SAMN05421881_103519"/>
<feature type="transmembrane region" description="Helical" evidence="7">
    <location>
        <begin position="31"/>
        <end position="52"/>
    </location>
</feature>
<feature type="transmembrane region" description="Helical" evidence="7">
    <location>
        <begin position="58"/>
        <end position="76"/>
    </location>
</feature>
<keyword evidence="5 7" id="KW-1133">Transmembrane helix</keyword>
<accession>A0A1H3JTC3</accession>
<protein>
    <submittedName>
        <fullName evidence="8">Transglycosylase associated protein</fullName>
    </submittedName>
</protein>
<name>A0A1H3JTC3_9PROT</name>
<evidence type="ECO:0000256" key="7">
    <source>
        <dbReference type="SAM" id="Phobius"/>
    </source>
</evidence>
<sequence>MDYAGLLIFIVIGAAAGWGAGILMKGGGFGLLGNIIVGVVGAIAGGLLFSLLGVIGSIVTAIVGAAALLLLVWVITKSKNQA</sequence>
<dbReference type="EMBL" id="FNOY01000035">
    <property type="protein sequence ID" value="SDY43152.1"/>
    <property type="molecule type" value="Genomic_DNA"/>
</dbReference>
<dbReference type="AlphaFoldDB" id="A0A1H3JTC3"/>
<keyword evidence="6 7" id="KW-0472">Membrane</keyword>
<dbReference type="PANTHER" id="PTHR33884:SF3">
    <property type="entry name" value="UPF0410 PROTEIN YMGE"/>
    <property type="match status" value="1"/>
</dbReference>
<dbReference type="InterPro" id="IPR007341">
    <property type="entry name" value="Transgly_assoc"/>
</dbReference>
<evidence type="ECO:0000256" key="2">
    <source>
        <dbReference type="ARBA" id="ARBA00011006"/>
    </source>
</evidence>
<proteinExistence type="inferred from homology"/>
<dbReference type="Proteomes" id="UP000198640">
    <property type="component" value="Unassembled WGS sequence"/>
</dbReference>
<keyword evidence="9" id="KW-1185">Reference proteome</keyword>
<dbReference type="RefSeq" id="WP_090414435.1">
    <property type="nucleotide sequence ID" value="NZ_FNOY01000035.1"/>
</dbReference>
<evidence type="ECO:0000313" key="9">
    <source>
        <dbReference type="Proteomes" id="UP000198640"/>
    </source>
</evidence>
<evidence type="ECO:0000256" key="5">
    <source>
        <dbReference type="ARBA" id="ARBA00022989"/>
    </source>
</evidence>
<feature type="transmembrane region" description="Helical" evidence="7">
    <location>
        <begin position="6"/>
        <end position="24"/>
    </location>
</feature>
<reference evidence="8 9" key="1">
    <citation type="submission" date="2016-10" db="EMBL/GenBank/DDBJ databases">
        <authorList>
            <person name="de Groot N.N."/>
        </authorList>
    </citation>
    <scope>NUCLEOTIDE SEQUENCE [LARGE SCALE GENOMIC DNA]</scope>
    <source>
        <strain evidence="8 9">Nm1</strain>
    </source>
</reference>
<keyword evidence="3" id="KW-1003">Cell membrane</keyword>
<comment type="similarity">
    <text evidence="2">Belongs to the UPF0410 family.</text>
</comment>
<dbReference type="GO" id="GO:0005886">
    <property type="term" value="C:plasma membrane"/>
    <property type="evidence" value="ECO:0007669"/>
    <property type="project" value="UniProtKB-SubCell"/>
</dbReference>
<evidence type="ECO:0000256" key="3">
    <source>
        <dbReference type="ARBA" id="ARBA00022475"/>
    </source>
</evidence>
<evidence type="ECO:0000256" key="6">
    <source>
        <dbReference type="ARBA" id="ARBA00023136"/>
    </source>
</evidence>
<keyword evidence="4 7" id="KW-0812">Transmembrane</keyword>
<comment type="subcellular location">
    <subcellularLocation>
        <location evidence="1">Cell membrane</location>
        <topology evidence="1">Multi-pass membrane protein</topology>
    </subcellularLocation>
</comment>
<evidence type="ECO:0000256" key="4">
    <source>
        <dbReference type="ARBA" id="ARBA00022692"/>
    </source>
</evidence>
<organism evidence="8 9">
    <name type="scientific">Nitrosomonas halophila</name>
    <dbReference type="NCBI Taxonomy" id="44576"/>
    <lineage>
        <taxon>Bacteria</taxon>
        <taxon>Pseudomonadati</taxon>
        <taxon>Pseudomonadota</taxon>
        <taxon>Betaproteobacteria</taxon>
        <taxon>Nitrosomonadales</taxon>
        <taxon>Nitrosomonadaceae</taxon>
        <taxon>Nitrosomonas</taxon>
    </lineage>
</organism>
<dbReference type="PANTHER" id="PTHR33884">
    <property type="entry name" value="UPF0410 PROTEIN YMGE"/>
    <property type="match status" value="1"/>
</dbReference>
<evidence type="ECO:0000313" key="8">
    <source>
        <dbReference type="EMBL" id="SDY43152.1"/>
    </source>
</evidence>